<organism evidence="2 3">
    <name type="scientific">Collybiopsis luxurians FD-317 M1</name>
    <dbReference type="NCBI Taxonomy" id="944289"/>
    <lineage>
        <taxon>Eukaryota</taxon>
        <taxon>Fungi</taxon>
        <taxon>Dikarya</taxon>
        <taxon>Basidiomycota</taxon>
        <taxon>Agaricomycotina</taxon>
        <taxon>Agaricomycetes</taxon>
        <taxon>Agaricomycetidae</taxon>
        <taxon>Agaricales</taxon>
        <taxon>Marasmiineae</taxon>
        <taxon>Omphalotaceae</taxon>
        <taxon>Collybiopsis</taxon>
        <taxon>Collybiopsis luxurians</taxon>
    </lineage>
</organism>
<gene>
    <name evidence="2" type="ORF">GYMLUDRAFT_64822</name>
</gene>
<dbReference type="EMBL" id="KN834863">
    <property type="protein sequence ID" value="KIK51452.1"/>
    <property type="molecule type" value="Genomic_DNA"/>
</dbReference>
<feature type="region of interest" description="Disordered" evidence="1">
    <location>
        <begin position="351"/>
        <end position="378"/>
    </location>
</feature>
<dbReference type="AlphaFoldDB" id="A0A0D0C174"/>
<dbReference type="HOGENOM" id="CLU_029862_0_0_1"/>
<evidence type="ECO:0000313" key="3">
    <source>
        <dbReference type="Proteomes" id="UP000053593"/>
    </source>
</evidence>
<evidence type="ECO:0000256" key="1">
    <source>
        <dbReference type="SAM" id="MobiDB-lite"/>
    </source>
</evidence>
<dbReference type="Proteomes" id="UP000053593">
    <property type="component" value="Unassembled WGS sequence"/>
</dbReference>
<dbReference type="OrthoDB" id="3259294at2759"/>
<evidence type="ECO:0000313" key="2">
    <source>
        <dbReference type="EMBL" id="KIK51452.1"/>
    </source>
</evidence>
<name>A0A0D0C174_9AGAR</name>
<feature type="region of interest" description="Disordered" evidence="1">
    <location>
        <begin position="87"/>
        <end position="112"/>
    </location>
</feature>
<accession>A0A0D0C174</accession>
<sequence length="422" mass="48001">MYLLQQPDHYKSHTFVPFYWKSFVSEAQSYWHPDDCKNDNKVVLLHRKGKLIGLSSTFDYTHRPDAHASYNLYEWLWQFKRVKKPKKKQPLKVPDSEDEGDSSDSDSHKMQNSRDGQLQFLAGHPLQTSHVVSVTREYDVVIPNFIGPPLPRPDKGDREYYCSAMLTFFKLWRSGQDLKTETQSWDEAFDAHKFTEQDLLHLKNMNLRYECLDSRDDFCAQLKAGTLMQAPGSNIAGDDDIIQSVEQSIESALGNNSNRNEGPNDWADIVDDAVVLYDAESGMKAGRTHLARENGAKEIRDILFNSGWTNTIGPLSSQAASAMPPPIAIKRREVLAWNLLIADARDRVLSGRKEDANRPPQNGLPVDKAPPEKKLPPFNPNVAEICDRSYFDNLGIEYGSIKNLIQSVLLQFHLNDEQECAF</sequence>
<keyword evidence="3" id="KW-1185">Reference proteome</keyword>
<proteinExistence type="predicted"/>
<protein>
    <submittedName>
        <fullName evidence="2">Uncharacterized protein</fullName>
    </submittedName>
</protein>
<reference evidence="2 3" key="1">
    <citation type="submission" date="2014-04" db="EMBL/GenBank/DDBJ databases">
        <title>Evolutionary Origins and Diversification of the Mycorrhizal Mutualists.</title>
        <authorList>
            <consortium name="DOE Joint Genome Institute"/>
            <consortium name="Mycorrhizal Genomics Consortium"/>
            <person name="Kohler A."/>
            <person name="Kuo A."/>
            <person name="Nagy L.G."/>
            <person name="Floudas D."/>
            <person name="Copeland A."/>
            <person name="Barry K.W."/>
            <person name="Cichocki N."/>
            <person name="Veneault-Fourrey C."/>
            <person name="LaButti K."/>
            <person name="Lindquist E.A."/>
            <person name="Lipzen A."/>
            <person name="Lundell T."/>
            <person name="Morin E."/>
            <person name="Murat C."/>
            <person name="Riley R."/>
            <person name="Ohm R."/>
            <person name="Sun H."/>
            <person name="Tunlid A."/>
            <person name="Henrissat B."/>
            <person name="Grigoriev I.V."/>
            <person name="Hibbett D.S."/>
            <person name="Martin F."/>
        </authorList>
    </citation>
    <scope>NUCLEOTIDE SEQUENCE [LARGE SCALE GENOMIC DNA]</scope>
    <source>
        <strain evidence="2 3">FD-317 M1</strain>
    </source>
</reference>